<feature type="compositionally biased region" description="Basic and acidic residues" evidence="4">
    <location>
        <begin position="116"/>
        <end position="130"/>
    </location>
</feature>
<feature type="compositionally biased region" description="Polar residues" evidence="4">
    <location>
        <begin position="295"/>
        <end position="305"/>
    </location>
</feature>
<feature type="compositionally biased region" description="Low complexity" evidence="4">
    <location>
        <begin position="324"/>
        <end position="347"/>
    </location>
</feature>
<feature type="compositionally biased region" description="Low complexity" evidence="4">
    <location>
        <begin position="381"/>
        <end position="405"/>
    </location>
</feature>
<comment type="subcellular location">
    <subcellularLocation>
        <location evidence="1">Nucleus</location>
    </subcellularLocation>
</comment>
<evidence type="ECO:0000313" key="6">
    <source>
        <dbReference type="EMBL" id="KAJ5538327.1"/>
    </source>
</evidence>
<feature type="domain" description="DNA replication checkpoint mediator MRC1" evidence="5">
    <location>
        <begin position="881"/>
        <end position="1021"/>
    </location>
</feature>
<feature type="compositionally biased region" description="Basic and acidic residues" evidence="4">
    <location>
        <begin position="224"/>
        <end position="250"/>
    </location>
</feature>
<feature type="compositionally biased region" description="Acidic residues" evidence="4">
    <location>
        <begin position="618"/>
        <end position="633"/>
    </location>
</feature>
<evidence type="ECO:0000256" key="4">
    <source>
        <dbReference type="SAM" id="MobiDB-lite"/>
    </source>
</evidence>
<keyword evidence="7" id="KW-1185">Reference proteome</keyword>
<feature type="compositionally biased region" description="Basic and acidic residues" evidence="4">
    <location>
        <begin position="565"/>
        <end position="578"/>
    </location>
</feature>
<proteinExistence type="predicted"/>
<feature type="region of interest" description="Disordered" evidence="4">
    <location>
        <begin position="709"/>
        <end position="737"/>
    </location>
</feature>
<evidence type="ECO:0000256" key="3">
    <source>
        <dbReference type="ARBA" id="ARBA00023242"/>
    </source>
</evidence>
<feature type="region of interest" description="Disordered" evidence="4">
    <location>
        <begin position="875"/>
        <end position="931"/>
    </location>
</feature>
<feature type="region of interest" description="Disordered" evidence="4">
    <location>
        <begin position="771"/>
        <end position="860"/>
    </location>
</feature>
<accession>A0AAD6CUS9</accession>
<dbReference type="GO" id="GO:0007095">
    <property type="term" value="P:mitotic G2 DNA damage checkpoint signaling"/>
    <property type="evidence" value="ECO:0007669"/>
    <property type="project" value="TreeGrafter"/>
</dbReference>
<feature type="region of interest" description="Disordered" evidence="4">
    <location>
        <begin position="1"/>
        <end position="405"/>
    </location>
</feature>
<protein>
    <recommendedName>
        <fullName evidence="5">DNA replication checkpoint mediator MRC1 domain-containing protein</fullName>
    </recommendedName>
</protein>
<name>A0AAD6CUS9_9EURO</name>
<feature type="compositionally biased region" description="Low complexity" evidence="4">
    <location>
        <begin position="1"/>
        <end position="15"/>
    </location>
</feature>
<feature type="compositionally biased region" description="Acidic residues" evidence="4">
    <location>
        <begin position="844"/>
        <end position="853"/>
    </location>
</feature>
<evidence type="ECO:0000256" key="1">
    <source>
        <dbReference type="ARBA" id="ARBA00004123"/>
    </source>
</evidence>
<feature type="compositionally biased region" description="Polar residues" evidence="4">
    <location>
        <begin position="810"/>
        <end position="825"/>
    </location>
</feature>
<evidence type="ECO:0000256" key="2">
    <source>
        <dbReference type="ARBA" id="ARBA00022553"/>
    </source>
</evidence>
<feature type="compositionally biased region" description="Acidic residues" evidence="4">
    <location>
        <begin position="579"/>
        <end position="607"/>
    </location>
</feature>
<dbReference type="PANTHER" id="PTHR14396:SF10">
    <property type="entry name" value="CLASPIN"/>
    <property type="match status" value="1"/>
</dbReference>
<dbReference type="PANTHER" id="PTHR14396">
    <property type="entry name" value="CLASPIN"/>
    <property type="match status" value="1"/>
</dbReference>
<keyword evidence="2" id="KW-0597">Phosphoprotein</keyword>
<feature type="compositionally biased region" description="Basic and acidic residues" evidence="4">
    <location>
        <begin position="1144"/>
        <end position="1161"/>
    </location>
</feature>
<feature type="compositionally biased region" description="Acidic residues" evidence="4">
    <location>
        <begin position="891"/>
        <end position="900"/>
    </location>
</feature>
<feature type="compositionally biased region" description="Polar residues" evidence="4">
    <location>
        <begin position="60"/>
        <end position="69"/>
    </location>
</feature>
<feature type="compositionally biased region" description="Acidic residues" evidence="4">
    <location>
        <begin position="195"/>
        <end position="207"/>
    </location>
</feature>
<feature type="compositionally biased region" description="Acidic residues" evidence="4">
    <location>
        <begin position="1125"/>
        <end position="1136"/>
    </location>
</feature>
<keyword evidence="3" id="KW-0539">Nucleus</keyword>
<feature type="compositionally biased region" description="Basic and acidic residues" evidence="4">
    <location>
        <begin position="283"/>
        <end position="294"/>
    </location>
</feature>
<dbReference type="GO" id="GO:0033314">
    <property type="term" value="P:mitotic DNA replication checkpoint signaling"/>
    <property type="evidence" value="ECO:0007669"/>
    <property type="project" value="TreeGrafter"/>
</dbReference>
<feature type="compositionally biased region" description="Acidic residues" evidence="4">
    <location>
        <begin position="137"/>
        <end position="148"/>
    </location>
</feature>
<dbReference type="EMBL" id="JAQIZZ010000006">
    <property type="protein sequence ID" value="KAJ5538327.1"/>
    <property type="molecule type" value="Genomic_DNA"/>
</dbReference>
<dbReference type="Pfam" id="PF09444">
    <property type="entry name" value="MRC1"/>
    <property type="match status" value="1"/>
</dbReference>
<feature type="region of interest" description="Disordered" evidence="4">
    <location>
        <begin position="1031"/>
        <end position="1300"/>
    </location>
</feature>
<feature type="compositionally biased region" description="Low complexity" evidence="4">
    <location>
        <begin position="1222"/>
        <end position="1235"/>
    </location>
</feature>
<feature type="region of interest" description="Disordered" evidence="4">
    <location>
        <begin position="565"/>
        <end position="697"/>
    </location>
</feature>
<feature type="compositionally biased region" description="Basic and acidic residues" evidence="4">
    <location>
        <begin position="164"/>
        <end position="173"/>
    </location>
</feature>
<organism evidence="6 7">
    <name type="scientific">Penicillium frequentans</name>
    <dbReference type="NCBI Taxonomy" id="3151616"/>
    <lineage>
        <taxon>Eukaryota</taxon>
        <taxon>Fungi</taxon>
        <taxon>Dikarya</taxon>
        <taxon>Ascomycota</taxon>
        <taxon>Pezizomycotina</taxon>
        <taxon>Eurotiomycetes</taxon>
        <taxon>Eurotiomycetidae</taxon>
        <taxon>Eurotiales</taxon>
        <taxon>Aspergillaceae</taxon>
        <taxon>Penicillium</taxon>
    </lineage>
</organism>
<evidence type="ECO:0000259" key="5">
    <source>
        <dbReference type="Pfam" id="PF09444"/>
    </source>
</evidence>
<feature type="compositionally biased region" description="Acidic residues" evidence="4">
    <location>
        <begin position="971"/>
        <end position="981"/>
    </location>
</feature>
<dbReference type="Proteomes" id="UP001220324">
    <property type="component" value="Unassembled WGS sequence"/>
</dbReference>
<dbReference type="InterPro" id="IPR018564">
    <property type="entry name" value="Repl_chkpnt_MRC1_dom"/>
</dbReference>
<feature type="compositionally biased region" description="Basic residues" evidence="4">
    <location>
        <begin position="270"/>
        <end position="282"/>
    </location>
</feature>
<dbReference type="InterPro" id="IPR024146">
    <property type="entry name" value="Claspin"/>
</dbReference>
<dbReference type="GO" id="GO:0005634">
    <property type="term" value="C:nucleus"/>
    <property type="evidence" value="ECO:0007669"/>
    <property type="project" value="UniProtKB-SubCell"/>
</dbReference>
<evidence type="ECO:0000313" key="7">
    <source>
        <dbReference type="Proteomes" id="UP001220324"/>
    </source>
</evidence>
<dbReference type="GO" id="GO:0010997">
    <property type="term" value="F:anaphase-promoting complex binding"/>
    <property type="evidence" value="ECO:0007669"/>
    <property type="project" value="TreeGrafter"/>
</dbReference>
<feature type="compositionally biased region" description="Basic and acidic residues" evidence="4">
    <location>
        <begin position="1258"/>
        <end position="1267"/>
    </location>
</feature>
<feature type="compositionally biased region" description="Polar residues" evidence="4">
    <location>
        <begin position="1043"/>
        <end position="1054"/>
    </location>
</feature>
<gene>
    <name evidence="6" type="ORF">N7494_007806</name>
</gene>
<comment type="caution">
    <text evidence="6">The sequence shown here is derived from an EMBL/GenBank/DDBJ whole genome shotgun (WGS) entry which is preliminary data.</text>
</comment>
<sequence>MSTASTPRSTRSASPGNSPNMLTPGQKIKAMMAQFGSDSESDLEVTRPKNTISKLDFGSKNITATETKLNQSNDSSGDSDDEDNIVQPKGRMAARMQGGASEEKEDTAFARLSKALRKEREQANKPKAQKESPAPEPEVEAESSEDDLPAAAPRRRNNNAAKRQSPDAEDRSRNSTPRARSYSPLFVSSPAAAADEQDQSDDADGETEQPTKGNARFLALVAQKRKEREEREKVEEEKKAARKAQMEKFSSDMVSGEESEAENPTSAHKLSQKARQPRKASKKALDEMRQETQRMSRNMQLAHQAQTKKKITKESFFARFNFGQPEAPAAEPAQANSSSTAGSQQSSDAEAHKKRDTPHTSPVLGPSDLEKAPAATVQGQSESNETEATASTAAQPAVEKAAAPEKLMAPKEALVLPSHPAAKKEPLKLTRRPVRVLLSRQEIAKHQQDGSDSDDLEVVTSAAKSRSIAAFENLPAQRMQESASMIRLKALAHLTSPTRKSTSMTSSELSADLLYRARQQAAKERQERIEELRAKGVVIETAEERAAMEDDMEDLVEKARREANEIKRLERAARKNGEDPDDEEEDNDYELSGSEEEAQGSGDEDEDARSFNGNEGLIEQEADDGDESSDGESEALPSDVEEQVPGTRRKRPTRVVSDDEDEEEAQQQVPSTPVRAPSNAAQSAERPRFLGMDSPNMSMGLTQAFAGTLADDNDDTSQPASATIPFSLPDPGQPVPRLRHEDSEILVRDSQEQHDEPDFMANYHQNVTRVSESPAGPAFSQYSQLPDPTQDEGFVFSPFDPNKRFRGTPPVSTVDTVIVGSSQSPLVERKKKQLRRGRAADLSMVEEEEEETNEGGFEIDPNAFNVMKKAAKKPTVAYDKKNSKAKNVIDEAAEESEDEYAGLGGASDDSDDEENAYDKQMINDNSGETVDEKELAALNAVHDRNRDEKDVAKLLKDITTGALRRRRGGGDDDFDLDDSDDEHLARRREKQREFAKMRKALLADDKIGELAENPKKAAFFRALEDRDVDDDFELEFLEEKDSGSQNESQGTPTEEQQDGAANDINKRKRPLEPSAVGATNRPPPNLRRTPASAMSKKPATLAEIRESLSFLTETPEYDSFHEDASVDEDEPTEGDDYNASGADDAAHSDDANSQPREEFAKPSHPRRTRGPVVDRLALLRQASSNSATATSGSGNSKLAFQTGGSNDGPIGFRPPRLLHRVSTGSSSSSTSSTTSNRVSKPAASGPKKGGAVNSYTAAREKERERQLRVKQRNGSSNVAKLLNKHAGGGLGALAGKGQWD</sequence>
<feature type="compositionally biased region" description="Low complexity" evidence="4">
    <location>
        <begin position="1183"/>
        <end position="1196"/>
    </location>
</feature>
<reference evidence="6 7" key="1">
    <citation type="journal article" date="2023" name="IMA Fungus">
        <title>Comparative genomic study of the Penicillium genus elucidates a diverse pangenome and 15 lateral gene transfer events.</title>
        <authorList>
            <person name="Petersen C."/>
            <person name="Sorensen T."/>
            <person name="Nielsen M.R."/>
            <person name="Sondergaard T.E."/>
            <person name="Sorensen J.L."/>
            <person name="Fitzpatrick D.A."/>
            <person name="Frisvad J.C."/>
            <person name="Nielsen K.L."/>
        </authorList>
    </citation>
    <scope>NUCLEOTIDE SEQUENCE [LARGE SCALE GENOMIC DNA]</scope>
    <source>
        <strain evidence="6 7">IBT 35679</strain>
    </source>
</reference>
<feature type="region of interest" description="Disordered" evidence="4">
    <location>
        <begin position="962"/>
        <end position="994"/>
    </location>
</feature>